<evidence type="ECO:0000256" key="7">
    <source>
        <dbReference type="SAM" id="Phobius"/>
    </source>
</evidence>
<proteinExistence type="inferred from homology"/>
<feature type="transmembrane region" description="Helical" evidence="7">
    <location>
        <begin position="28"/>
        <end position="46"/>
    </location>
</feature>
<dbReference type="RefSeq" id="WP_091812634.1">
    <property type="nucleotide sequence ID" value="NZ_FOCW01000001.1"/>
</dbReference>
<feature type="transmembrane region" description="Helical" evidence="7">
    <location>
        <begin position="58"/>
        <end position="78"/>
    </location>
</feature>
<dbReference type="InterPro" id="IPR007341">
    <property type="entry name" value="Transgly_assoc"/>
</dbReference>
<keyword evidence="3" id="KW-1003">Cell membrane</keyword>
<evidence type="ECO:0000256" key="1">
    <source>
        <dbReference type="ARBA" id="ARBA00004651"/>
    </source>
</evidence>
<comment type="similarity">
    <text evidence="2">Belongs to the UPF0410 family.</text>
</comment>
<keyword evidence="4 7" id="KW-0812">Transmembrane</keyword>
<evidence type="ECO:0000256" key="3">
    <source>
        <dbReference type="ARBA" id="ARBA00022475"/>
    </source>
</evidence>
<dbReference type="PANTHER" id="PTHR33884">
    <property type="entry name" value="UPF0410 PROTEIN YMGE"/>
    <property type="match status" value="1"/>
</dbReference>
<dbReference type="PANTHER" id="PTHR33884:SF3">
    <property type="entry name" value="UPF0410 PROTEIN YMGE"/>
    <property type="match status" value="1"/>
</dbReference>
<organism evidence="8 9">
    <name type="scientific">Brachymonas denitrificans DSM 15123</name>
    <dbReference type="NCBI Taxonomy" id="1121117"/>
    <lineage>
        <taxon>Bacteria</taxon>
        <taxon>Pseudomonadati</taxon>
        <taxon>Pseudomonadota</taxon>
        <taxon>Betaproteobacteria</taxon>
        <taxon>Burkholderiales</taxon>
        <taxon>Comamonadaceae</taxon>
        <taxon>Brachymonas</taxon>
    </lineage>
</organism>
<dbReference type="EMBL" id="FOCW01000001">
    <property type="protein sequence ID" value="SEM97205.1"/>
    <property type="molecule type" value="Genomic_DNA"/>
</dbReference>
<evidence type="ECO:0000256" key="2">
    <source>
        <dbReference type="ARBA" id="ARBA00011006"/>
    </source>
</evidence>
<evidence type="ECO:0000256" key="5">
    <source>
        <dbReference type="ARBA" id="ARBA00022989"/>
    </source>
</evidence>
<keyword evidence="5 7" id="KW-1133">Transmembrane helix</keyword>
<evidence type="ECO:0000256" key="6">
    <source>
        <dbReference type="ARBA" id="ARBA00023136"/>
    </source>
</evidence>
<dbReference type="Pfam" id="PF04226">
    <property type="entry name" value="Transgly_assoc"/>
    <property type="match status" value="1"/>
</dbReference>
<dbReference type="GO" id="GO:0005886">
    <property type="term" value="C:plasma membrane"/>
    <property type="evidence" value="ECO:0007669"/>
    <property type="project" value="UniProtKB-SubCell"/>
</dbReference>
<sequence length="81" mass="8259">MELLYFLLIGLIAGWLAGLLVKGGGFGIVGDMVMGVLGAFLGGFLFRSLGLSAGGGMLGAIIVATIGAIVLILLLRLIRRA</sequence>
<evidence type="ECO:0000256" key="4">
    <source>
        <dbReference type="ARBA" id="ARBA00022692"/>
    </source>
</evidence>
<protein>
    <submittedName>
        <fullName evidence="8">Uncharacterized membrane protein YeaQ/YmgE, transglycosylase-associated protein family</fullName>
    </submittedName>
</protein>
<evidence type="ECO:0000313" key="8">
    <source>
        <dbReference type="EMBL" id="SEM97205.1"/>
    </source>
</evidence>
<feature type="transmembrane region" description="Helical" evidence="7">
    <location>
        <begin position="6"/>
        <end position="21"/>
    </location>
</feature>
<gene>
    <name evidence="8" type="ORF">SAMN02745977_00014</name>
</gene>
<keyword evidence="6 7" id="KW-0472">Membrane</keyword>
<name>A0A1H8CQA9_9BURK</name>
<dbReference type="AlphaFoldDB" id="A0A1H8CQA9"/>
<accession>A0A1H8CQA9</accession>
<reference evidence="8 9" key="1">
    <citation type="submission" date="2016-10" db="EMBL/GenBank/DDBJ databases">
        <authorList>
            <person name="de Groot N.N."/>
        </authorList>
    </citation>
    <scope>NUCLEOTIDE SEQUENCE [LARGE SCALE GENOMIC DNA]</scope>
    <source>
        <strain evidence="8 9">DSM 15123</strain>
    </source>
</reference>
<comment type="subcellular location">
    <subcellularLocation>
        <location evidence="1">Cell membrane</location>
        <topology evidence="1">Multi-pass membrane protein</topology>
    </subcellularLocation>
</comment>
<keyword evidence="9" id="KW-1185">Reference proteome</keyword>
<evidence type="ECO:0000313" key="9">
    <source>
        <dbReference type="Proteomes" id="UP000199531"/>
    </source>
</evidence>
<dbReference type="Proteomes" id="UP000199531">
    <property type="component" value="Unassembled WGS sequence"/>
</dbReference>